<feature type="binding site" evidence="18">
    <location>
        <position position="373"/>
    </location>
    <ligand>
        <name>UDP-N-acetyl-alpha-D-glucosamine</name>
        <dbReference type="ChEBI" id="CHEBI:57705"/>
    </ligand>
</feature>
<dbReference type="UniPathway" id="UPA00113">
    <property type="reaction ID" value="UER00532"/>
</dbReference>
<name>A0A2J9KNV1_9ACTO</name>
<dbReference type="EC" id="2.3.1.157" evidence="18"/>
<feature type="binding site" evidence="18">
    <location>
        <begin position="10"/>
        <end position="13"/>
    </location>
    <ligand>
        <name>UDP-N-acetyl-alpha-D-glucosamine</name>
        <dbReference type="ChEBI" id="CHEBI:57705"/>
    </ligand>
</feature>
<dbReference type="NCBIfam" id="NF010932">
    <property type="entry name" value="PRK14352.1"/>
    <property type="match status" value="1"/>
</dbReference>
<comment type="pathway">
    <text evidence="18">Nucleotide-sugar biosynthesis; UDP-N-acetyl-alpha-D-glucosamine biosynthesis; N-acetyl-alpha-D-glucosamine 1-phosphate from alpha-D-glucosamine 6-phosphate (route II): step 2/2.</text>
</comment>
<dbReference type="RefSeq" id="WP_004013284.1">
    <property type="nucleotide sequence ID" value="NZ_CAMUNX010000021.1"/>
</dbReference>
<evidence type="ECO:0000256" key="18">
    <source>
        <dbReference type="HAMAP-Rule" id="MF_01631"/>
    </source>
</evidence>
<dbReference type="GO" id="GO:0006048">
    <property type="term" value="P:UDP-N-acetylglucosamine biosynthetic process"/>
    <property type="evidence" value="ECO:0007669"/>
    <property type="project" value="UniProtKB-UniPathway"/>
</dbReference>
<comment type="catalytic activity">
    <reaction evidence="16 18">
        <text>N-acetyl-alpha-D-glucosamine 1-phosphate + UTP + H(+) = UDP-N-acetyl-alpha-D-glucosamine + diphosphate</text>
        <dbReference type="Rhea" id="RHEA:13509"/>
        <dbReference type="ChEBI" id="CHEBI:15378"/>
        <dbReference type="ChEBI" id="CHEBI:33019"/>
        <dbReference type="ChEBI" id="CHEBI:46398"/>
        <dbReference type="ChEBI" id="CHEBI:57705"/>
        <dbReference type="ChEBI" id="CHEBI:57776"/>
        <dbReference type="EC" id="2.7.7.23"/>
    </reaction>
</comment>
<keyword evidence="10 18" id="KW-0133">Cell shape</keyword>
<feature type="binding site" evidence="18">
    <location>
        <position position="387"/>
    </location>
    <ligand>
        <name>acetyl-CoA</name>
        <dbReference type="ChEBI" id="CHEBI:57288"/>
    </ligand>
</feature>
<dbReference type="SUPFAM" id="SSF51161">
    <property type="entry name" value="Trimeric LpxA-like enzymes"/>
    <property type="match status" value="1"/>
</dbReference>
<comment type="subunit">
    <text evidence="18">Homotrimer.</text>
</comment>
<dbReference type="InterPro" id="IPR001451">
    <property type="entry name" value="Hexapep"/>
</dbReference>
<dbReference type="HAMAP" id="MF_01631">
    <property type="entry name" value="GlmU"/>
    <property type="match status" value="1"/>
</dbReference>
<dbReference type="InterPro" id="IPR038009">
    <property type="entry name" value="GlmU_C_LbH"/>
</dbReference>
<dbReference type="Gene3D" id="3.90.550.10">
    <property type="entry name" value="Spore Coat Polysaccharide Biosynthesis Protein SpsA, Chain A"/>
    <property type="match status" value="1"/>
</dbReference>
<dbReference type="Gene3D" id="2.160.10.10">
    <property type="entry name" value="Hexapeptide repeat proteins"/>
    <property type="match status" value="1"/>
</dbReference>
<evidence type="ECO:0000256" key="5">
    <source>
        <dbReference type="ARBA" id="ARBA00022679"/>
    </source>
</evidence>
<feature type="active site" description="Proton acceptor" evidence="18">
    <location>
        <position position="370"/>
    </location>
</feature>
<feature type="binding site" evidence="18">
    <location>
        <position position="77"/>
    </location>
    <ligand>
        <name>UDP-N-acetyl-alpha-D-glucosamine</name>
        <dbReference type="ChEBI" id="CHEBI:57705"/>
    </ligand>
</feature>
<sequence length="500" mass="53530">MTQISTIVILAAGQGTRMKSKKAKVLHSFAGRTLLSHAIHTAQEIKPERIVLVVRHQRDAVAAEAKQVCPDIIIADQDEIPGTGRAVWCALQKLEEIGQGQEGTLVVTSADVPLMESSTVLSLAETCEDEGSALCLLTTKIANPFGYGRIQRIAGQVAGIVEEKDATYAQKQIKEVNAGIYAFDTEFLAEALPKLSASNNQGEIYLTDTLKVARENGRRVSSVVLADTAQAEGCNDRAQLAQLRAEYNRRRTRYWMLHGVTIIDPASTWIDADASIGMDTTIYPNTQLRKNTVIGEDCRIGPDSTLIDVSVGDGAEVCRVHAISAEIGDRANIGPFTYLRPGTRLGPETKVGGFCETKNIEVGRGTKIPHLSYVGDATIGEATNIGAATIFANYDGVNKHHSTVGSYCRTGADNVFIAPVHIGDGVYTGGGTIVRHDIPAGALAVNQLDMRIIPDWVVEHRPDTDAARAVTEKIGTVGTNSLEAESTAESLAPDSNSGDK</sequence>
<dbReference type="Proteomes" id="UP000582487">
    <property type="component" value="Unassembled WGS sequence"/>
</dbReference>
<dbReference type="GO" id="GO:0008360">
    <property type="term" value="P:regulation of cell shape"/>
    <property type="evidence" value="ECO:0007669"/>
    <property type="project" value="UniProtKB-KW"/>
</dbReference>
<comment type="pathway">
    <text evidence="18">Nucleotide-sugar biosynthesis; UDP-N-acetyl-alpha-D-glucosamine biosynthesis; UDP-N-acetyl-alpha-D-glucosamine from N-acetyl-alpha-D-glucosamine 1-phosphate: step 1/1.</text>
</comment>
<evidence type="ECO:0000256" key="12">
    <source>
        <dbReference type="ARBA" id="ARBA00023268"/>
    </source>
</evidence>
<dbReference type="CDD" id="cd03353">
    <property type="entry name" value="LbH_GlmU_C"/>
    <property type="match status" value="1"/>
</dbReference>
<dbReference type="AlphaFoldDB" id="A0A2J9KNV1"/>
<dbReference type="GO" id="GO:0016020">
    <property type="term" value="C:membrane"/>
    <property type="evidence" value="ECO:0007669"/>
    <property type="project" value="GOC"/>
</dbReference>
<accession>A0A2J9KNV1</accession>
<feature type="binding site" evidence="18">
    <location>
        <position position="358"/>
    </location>
    <ligand>
        <name>UDP-N-acetyl-alpha-D-glucosamine</name>
        <dbReference type="ChEBI" id="CHEBI:57705"/>
    </ligand>
</feature>
<feature type="binding site" evidence="18">
    <location>
        <position position="340"/>
    </location>
    <ligand>
        <name>UDP-N-acetyl-alpha-D-glucosamine</name>
        <dbReference type="ChEBI" id="CHEBI:57705"/>
    </ligand>
</feature>
<dbReference type="InterPro" id="IPR050065">
    <property type="entry name" value="GlmU-like"/>
</dbReference>
<protein>
    <recommendedName>
        <fullName evidence="18">Bifunctional protein GlmU</fullName>
    </recommendedName>
    <domain>
        <recommendedName>
            <fullName evidence="18">UDP-N-acetylglucosamine pyrophosphorylase</fullName>
            <ecNumber evidence="18">2.7.7.23</ecNumber>
        </recommendedName>
        <alternativeName>
            <fullName evidence="18">N-acetylglucosamine-1-phosphate uridyltransferase</fullName>
        </alternativeName>
    </domain>
    <domain>
        <recommendedName>
            <fullName evidence="18">Glucosamine-1-phosphate N-acetyltransferase</fullName>
            <ecNumber evidence="18">2.3.1.157</ecNumber>
        </recommendedName>
    </domain>
</protein>
<evidence type="ECO:0000256" key="16">
    <source>
        <dbReference type="ARBA" id="ARBA00048493"/>
    </source>
</evidence>
<feature type="domain" description="MobA-like NTP transferase" evidence="20">
    <location>
        <begin position="8"/>
        <end position="139"/>
    </location>
</feature>
<dbReference type="GO" id="GO:0071555">
    <property type="term" value="P:cell wall organization"/>
    <property type="evidence" value="ECO:0007669"/>
    <property type="project" value="UniProtKB-KW"/>
</dbReference>
<evidence type="ECO:0000256" key="3">
    <source>
        <dbReference type="ARBA" id="ARBA00007947"/>
    </source>
</evidence>
<evidence type="ECO:0000313" key="22">
    <source>
        <dbReference type="EMBL" id="STO16109.1"/>
    </source>
</evidence>
<dbReference type="GO" id="GO:0019134">
    <property type="term" value="F:glucosamine-1-phosphate N-acetyltransferase activity"/>
    <property type="evidence" value="ECO:0007669"/>
    <property type="project" value="UniProtKB-UniRule"/>
</dbReference>
<feature type="binding site" evidence="18">
    <location>
        <position position="384"/>
    </location>
    <ligand>
        <name>UDP-N-acetyl-alpha-D-glucosamine</name>
        <dbReference type="ChEBI" id="CHEBI:57705"/>
    </ligand>
</feature>
<dbReference type="PANTHER" id="PTHR43584:SF3">
    <property type="entry name" value="BIFUNCTIONAL PROTEIN GLMU"/>
    <property type="match status" value="1"/>
</dbReference>
<keyword evidence="9 18" id="KW-0460">Magnesium</keyword>
<evidence type="ECO:0000256" key="1">
    <source>
        <dbReference type="ARBA" id="ARBA00004496"/>
    </source>
</evidence>
<dbReference type="GO" id="GO:0000287">
    <property type="term" value="F:magnesium ion binding"/>
    <property type="evidence" value="ECO:0007669"/>
    <property type="project" value="UniProtKB-UniRule"/>
</dbReference>
<dbReference type="Pfam" id="PF00132">
    <property type="entry name" value="Hexapep"/>
    <property type="match status" value="1"/>
</dbReference>
<evidence type="ECO:0000256" key="13">
    <source>
        <dbReference type="ARBA" id="ARBA00023315"/>
    </source>
</evidence>
<evidence type="ECO:0000256" key="6">
    <source>
        <dbReference type="ARBA" id="ARBA00022695"/>
    </source>
</evidence>
<feature type="region of interest" description="Disordered" evidence="19">
    <location>
        <begin position="477"/>
        <end position="500"/>
    </location>
</feature>
<feature type="region of interest" description="Linker" evidence="18">
    <location>
        <begin position="238"/>
        <end position="258"/>
    </location>
</feature>
<feature type="binding site" evidence="18">
    <location>
        <position position="24"/>
    </location>
    <ligand>
        <name>UDP-N-acetyl-alpha-D-glucosamine</name>
        <dbReference type="ChEBI" id="CHEBI:57705"/>
    </ligand>
</feature>
<evidence type="ECO:0000259" key="20">
    <source>
        <dbReference type="Pfam" id="PF12804"/>
    </source>
</evidence>
<dbReference type="InterPro" id="IPR029044">
    <property type="entry name" value="Nucleotide-diphossugar_trans"/>
</dbReference>
<evidence type="ECO:0000256" key="7">
    <source>
        <dbReference type="ARBA" id="ARBA00022723"/>
    </source>
</evidence>
<evidence type="ECO:0000256" key="17">
    <source>
        <dbReference type="ARBA" id="ARBA00049628"/>
    </source>
</evidence>
<evidence type="ECO:0000256" key="19">
    <source>
        <dbReference type="SAM" id="MobiDB-lite"/>
    </source>
</evidence>
<feature type="binding site" evidence="18">
    <location>
        <position position="111"/>
    </location>
    <ligand>
        <name>Mg(2+)</name>
        <dbReference type="ChEBI" id="CHEBI:18420"/>
    </ligand>
</feature>
<keyword evidence="8 18" id="KW-0677">Repeat</keyword>
<dbReference type="InterPro" id="IPR025877">
    <property type="entry name" value="MobA-like_NTP_Trfase"/>
</dbReference>
<dbReference type="Pfam" id="PF12804">
    <property type="entry name" value="NTP_transf_3"/>
    <property type="match status" value="1"/>
</dbReference>
<dbReference type="GO" id="GO:0009245">
    <property type="term" value="P:lipid A biosynthetic process"/>
    <property type="evidence" value="ECO:0007669"/>
    <property type="project" value="UniProtKB-UniRule"/>
</dbReference>
<feature type="binding site" evidence="18">
    <location>
        <position position="235"/>
    </location>
    <ligand>
        <name>UDP-N-acetyl-alpha-D-glucosamine</name>
        <dbReference type="ChEBI" id="CHEBI:57705"/>
    </ligand>
</feature>
<dbReference type="GO" id="GO:0005737">
    <property type="term" value="C:cytoplasm"/>
    <property type="evidence" value="ECO:0007669"/>
    <property type="project" value="UniProtKB-SubCell"/>
</dbReference>
<dbReference type="NCBIfam" id="TIGR01173">
    <property type="entry name" value="glmU"/>
    <property type="match status" value="1"/>
</dbReference>
<feature type="region of interest" description="N-acetyltransferase" evidence="18">
    <location>
        <begin position="259"/>
        <end position="500"/>
    </location>
</feature>
<comment type="catalytic activity">
    <reaction evidence="15 18">
        <text>alpha-D-glucosamine 1-phosphate + acetyl-CoA = N-acetyl-alpha-D-glucosamine 1-phosphate + CoA + H(+)</text>
        <dbReference type="Rhea" id="RHEA:13725"/>
        <dbReference type="ChEBI" id="CHEBI:15378"/>
        <dbReference type="ChEBI" id="CHEBI:57287"/>
        <dbReference type="ChEBI" id="CHEBI:57288"/>
        <dbReference type="ChEBI" id="CHEBI:57776"/>
        <dbReference type="ChEBI" id="CHEBI:58516"/>
        <dbReference type="EC" id="2.3.1.157"/>
    </reaction>
</comment>
<dbReference type="GeneID" id="61167082"/>
<keyword evidence="6 18" id="KW-0548">Nucleotidyltransferase</keyword>
<dbReference type="PANTHER" id="PTHR43584">
    <property type="entry name" value="NUCLEOTIDYL TRANSFERASE"/>
    <property type="match status" value="1"/>
</dbReference>
<evidence type="ECO:0000313" key="23">
    <source>
        <dbReference type="Proteomes" id="UP000255284"/>
    </source>
</evidence>
<feature type="binding site" evidence="18">
    <location>
        <position position="148"/>
    </location>
    <ligand>
        <name>UDP-N-acetyl-alpha-D-glucosamine</name>
        <dbReference type="ChEBI" id="CHEBI:57705"/>
    </ligand>
</feature>
<dbReference type="UniPathway" id="UPA00973"/>
<dbReference type="EC" id="2.7.7.23" evidence="18"/>
<comment type="function">
    <text evidence="17 18">Catalyzes the last two sequential reactions in the de novo biosynthetic pathway for UDP-N-acetylglucosamine (UDP-GlcNAc). The C-terminal domain catalyzes the transfer of acetyl group from acetyl coenzyme A to glucosamine-1-phosphate (GlcN-1-P) to produce N-acetylglucosamine-1-phosphate (GlcNAc-1-P), which is converted into UDP-GlcNAc by the transfer of uridine 5-monophosphate (from uridine 5-triphosphate), a reaction catalyzed by the N-terminal domain.</text>
</comment>
<proteinExistence type="inferred from homology"/>
<evidence type="ECO:0000256" key="2">
    <source>
        <dbReference type="ARBA" id="ARBA00007707"/>
    </source>
</evidence>
<comment type="caution">
    <text evidence="18">Lacks conserved residue(s) required for the propagation of feature annotation.</text>
</comment>
<evidence type="ECO:0000256" key="11">
    <source>
        <dbReference type="ARBA" id="ARBA00022984"/>
    </source>
</evidence>
<comment type="caution">
    <text evidence="21">The sequence shown here is derived from an EMBL/GenBank/DDBJ whole genome shotgun (WGS) entry which is preliminary data.</text>
</comment>
<feature type="binding site" evidence="18">
    <location>
        <position position="235"/>
    </location>
    <ligand>
        <name>Mg(2+)</name>
        <dbReference type="ChEBI" id="CHEBI:18420"/>
    </ligand>
</feature>
<dbReference type="GO" id="GO:0009252">
    <property type="term" value="P:peptidoglycan biosynthetic process"/>
    <property type="evidence" value="ECO:0007669"/>
    <property type="project" value="UniProtKB-UniRule"/>
</dbReference>
<comment type="cofactor">
    <cofactor evidence="18">
        <name>Mg(2+)</name>
        <dbReference type="ChEBI" id="CHEBI:18420"/>
    </cofactor>
    <text evidence="18">Binds 1 Mg(2+) ion per subunit.</text>
</comment>
<organism evidence="21 24">
    <name type="scientific">Mobiluncus mulieris</name>
    <dbReference type="NCBI Taxonomy" id="2052"/>
    <lineage>
        <taxon>Bacteria</taxon>
        <taxon>Bacillati</taxon>
        <taxon>Actinomycetota</taxon>
        <taxon>Actinomycetes</taxon>
        <taxon>Actinomycetales</taxon>
        <taxon>Actinomycetaceae</taxon>
        <taxon>Mobiluncus</taxon>
    </lineage>
</organism>
<gene>
    <name evidence="18 21" type="primary">glmU</name>
    <name evidence="21" type="ORF">HHJ74_09960</name>
    <name evidence="22" type="ORF">NCTC11819_00658</name>
</gene>
<dbReference type="InterPro" id="IPR011004">
    <property type="entry name" value="Trimer_LpxA-like_sf"/>
</dbReference>
<dbReference type="OrthoDB" id="9775031at2"/>
<keyword evidence="4 18" id="KW-0963">Cytoplasm</keyword>
<evidence type="ECO:0000256" key="9">
    <source>
        <dbReference type="ARBA" id="ARBA00022842"/>
    </source>
</evidence>
<comment type="pathway">
    <text evidence="18">Bacterial outer membrane biogenesis; LPS lipid A biosynthesis.</text>
</comment>
<reference evidence="21 24" key="2">
    <citation type="submission" date="2020-04" db="EMBL/GenBank/DDBJ databases">
        <title>Antimicrobial susceptibility and clonality of vaginal-derived multi-drug resistant Mobiluncus isolates in China.</title>
        <authorList>
            <person name="Zhang X."/>
        </authorList>
    </citation>
    <scope>NUCLEOTIDE SEQUENCE [LARGE SCALE GENOMIC DNA]</scope>
    <source>
        <strain evidence="21 24">7</strain>
    </source>
</reference>
<dbReference type="EMBL" id="UGGQ01000006">
    <property type="protein sequence ID" value="STO16109.1"/>
    <property type="molecule type" value="Genomic_DNA"/>
</dbReference>
<keyword evidence="12 18" id="KW-0511">Multifunctional enzyme</keyword>
<dbReference type="CDD" id="cd02540">
    <property type="entry name" value="GT2_GlmU_N_bac"/>
    <property type="match status" value="1"/>
</dbReference>
<evidence type="ECO:0000256" key="4">
    <source>
        <dbReference type="ARBA" id="ARBA00022490"/>
    </source>
</evidence>
<keyword evidence="7 18" id="KW-0479">Metal-binding</keyword>
<evidence type="ECO:0000256" key="14">
    <source>
        <dbReference type="ARBA" id="ARBA00023316"/>
    </source>
</evidence>
<feature type="binding site" evidence="18">
    <location>
        <begin position="82"/>
        <end position="83"/>
    </location>
    <ligand>
        <name>UDP-N-acetyl-alpha-D-glucosamine</name>
        <dbReference type="ChEBI" id="CHEBI:57705"/>
    </ligand>
</feature>
<evidence type="ECO:0000256" key="10">
    <source>
        <dbReference type="ARBA" id="ARBA00022960"/>
    </source>
</evidence>
<evidence type="ECO:0000313" key="21">
    <source>
        <dbReference type="EMBL" id="NMW93995.1"/>
    </source>
</evidence>
<dbReference type="GO" id="GO:0003977">
    <property type="term" value="F:UDP-N-acetylglucosamine diphosphorylase activity"/>
    <property type="evidence" value="ECO:0007669"/>
    <property type="project" value="UniProtKB-UniRule"/>
</dbReference>
<dbReference type="SUPFAM" id="SSF53448">
    <property type="entry name" value="Nucleotide-diphospho-sugar transferases"/>
    <property type="match status" value="1"/>
</dbReference>
<reference evidence="22 23" key="1">
    <citation type="submission" date="2018-06" db="EMBL/GenBank/DDBJ databases">
        <authorList>
            <consortium name="Pathogen Informatics"/>
            <person name="Doyle S."/>
        </authorList>
    </citation>
    <scope>NUCLEOTIDE SEQUENCE [LARGE SCALE GENOMIC DNA]</scope>
    <source>
        <strain evidence="22 23">NCTC11819</strain>
    </source>
</reference>
<feature type="binding site" evidence="18">
    <location>
        <position position="177"/>
    </location>
    <ligand>
        <name>UDP-N-acetyl-alpha-D-glucosamine</name>
        <dbReference type="ChEBI" id="CHEBI:57705"/>
    </ligand>
</feature>
<evidence type="ECO:0000313" key="24">
    <source>
        <dbReference type="Proteomes" id="UP000582487"/>
    </source>
</evidence>
<feature type="binding site" evidence="18">
    <location>
        <position position="162"/>
    </location>
    <ligand>
        <name>UDP-N-acetyl-alpha-D-glucosamine</name>
        <dbReference type="ChEBI" id="CHEBI:57705"/>
    </ligand>
</feature>
<dbReference type="InterPro" id="IPR005882">
    <property type="entry name" value="Bifunctional_GlmU"/>
</dbReference>
<feature type="binding site" evidence="18">
    <location>
        <position position="430"/>
    </location>
    <ligand>
        <name>acetyl-CoA</name>
        <dbReference type="ChEBI" id="CHEBI:57288"/>
    </ligand>
</feature>
<comment type="similarity">
    <text evidence="2 18">In the C-terminal section; belongs to the transferase hexapeptide repeat family.</text>
</comment>
<dbReference type="GO" id="GO:0000902">
    <property type="term" value="P:cell morphogenesis"/>
    <property type="evidence" value="ECO:0007669"/>
    <property type="project" value="UniProtKB-UniRule"/>
</dbReference>
<evidence type="ECO:0000256" key="15">
    <source>
        <dbReference type="ARBA" id="ARBA00048247"/>
    </source>
</evidence>
<dbReference type="Proteomes" id="UP000255284">
    <property type="component" value="Unassembled WGS sequence"/>
</dbReference>
<keyword evidence="14 18" id="KW-0961">Cell wall biogenesis/degradation</keyword>
<keyword evidence="13 18" id="KW-0012">Acyltransferase</keyword>
<feature type="region of interest" description="Pyrophosphorylase" evidence="18">
    <location>
        <begin position="1"/>
        <end position="237"/>
    </location>
</feature>
<evidence type="ECO:0000256" key="8">
    <source>
        <dbReference type="ARBA" id="ARBA00022737"/>
    </source>
</evidence>
<comment type="similarity">
    <text evidence="3 18">In the N-terminal section; belongs to the N-acetylglucosamine-1-phosphate uridyltransferase family.</text>
</comment>
<keyword evidence="11 18" id="KW-0573">Peptidoglycan synthesis</keyword>
<feature type="binding site" evidence="18">
    <location>
        <begin position="393"/>
        <end position="394"/>
    </location>
    <ligand>
        <name>acetyl-CoA</name>
        <dbReference type="ChEBI" id="CHEBI:57288"/>
    </ligand>
</feature>
<keyword evidence="5 18" id="KW-0808">Transferase</keyword>
<comment type="subcellular location">
    <subcellularLocation>
        <location evidence="1 18">Cytoplasm</location>
    </subcellularLocation>
</comment>
<dbReference type="EMBL" id="JABCUV010000014">
    <property type="protein sequence ID" value="NMW93995.1"/>
    <property type="molecule type" value="Genomic_DNA"/>
</dbReference>